<feature type="domain" description="J" evidence="2">
    <location>
        <begin position="193"/>
        <end position="262"/>
    </location>
</feature>
<dbReference type="CDD" id="cd06257">
    <property type="entry name" value="DnaJ"/>
    <property type="match status" value="1"/>
</dbReference>
<dbReference type="OMA" id="QENRDPN"/>
<keyword evidence="4" id="KW-1185">Reference proteome</keyword>
<feature type="compositionally biased region" description="Low complexity" evidence="1">
    <location>
        <begin position="126"/>
        <end position="136"/>
    </location>
</feature>
<dbReference type="Gene3D" id="1.10.287.110">
    <property type="entry name" value="DnaJ domain"/>
    <property type="match status" value="1"/>
</dbReference>
<organism evidence="3 4">
    <name type="scientific">Cochliobolus heterostrophus (strain C5 / ATCC 48332 / race O)</name>
    <name type="common">Southern corn leaf blight fungus</name>
    <name type="synonym">Bipolaris maydis</name>
    <dbReference type="NCBI Taxonomy" id="701091"/>
    <lineage>
        <taxon>Eukaryota</taxon>
        <taxon>Fungi</taxon>
        <taxon>Dikarya</taxon>
        <taxon>Ascomycota</taxon>
        <taxon>Pezizomycotina</taxon>
        <taxon>Dothideomycetes</taxon>
        <taxon>Pleosporomycetidae</taxon>
        <taxon>Pleosporales</taxon>
        <taxon>Pleosporineae</taxon>
        <taxon>Pleosporaceae</taxon>
        <taxon>Bipolaris</taxon>
    </lineage>
</organism>
<dbReference type="InterPro" id="IPR001623">
    <property type="entry name" value="DnaJ_domain"/>
</dbReference>
<reference evidence="4" key="2">
    <citation type="journal article" date="2013" name="PLoS Genet.">
        <title>Comparative genome structure, secondary metabolite, and effector coding capacity across Cochliobolus pathogens.</title>
        <authorList>
            <person name="Condon B.J."/>
            <person name="Leng Y."/>
            <person name="Wu D."/>
            <person name="Bushley K.E."/>
            <person name="Ohm R.A."/>
            <person name="Otillar R."/>
            <person name="Martin J."/>
            <person name="Schackwitz W."/>
            <person name="Grimwood J."/>
            <person name="MohdZainudin N."/>
            <person name="Xue C."/>
            <person name="Wang R."/>
            <person name="Manning V.A."/>
            <person name="Dhillon B."/>
            <person name="Tu Z.J."/>
            <person name="Steffenson B.J."/>
            <person name="Salamov A."/>
            <person name="Sun H."/>
            <person name="Lowry S."/>
            <person name="LaButti K."/>
            <person name="Han J."/>
            <person name="Copeland A."/>
            <person name="Lindquist E."/>
            <person name="Barry K."/>
            <person name="Schmutz J."/>
            <person name="Baker S.E."/>
            <person name="Ciuffetti L.M."/>
            <person name="Grigoriev I.V."/>
            <person name="Zhong S."/>
            <person name="Turgeon B.G."/>
        </authorList>
    </citation>
    <scope>NUCLEOTIDE SEQUENCE [LARGE SCALE GENOMIC DNA]</scope>
    <source>
        <strain evidence="4">C5 / ATCC 48332 / race O</strain>
    </source>
</reference>
<proteinExistence type="predicted"/>
<feature type="region of interest" description="Disordered" evidence="1">
    <location>
        <begin position="24"/>
        <end position="190"/>
    </location>
</feature>
<evidence type="ECO:0000259" key="2">
    <source>
        <dbReference type="PROSITE" id="PS50076"/>
    </source>
</evidence>
<dbReference type="PANTHER" id="PTHR24074">
    <property type="entry name" value="CO-CHAPERONE PROTEIN DJLA"/>
    <property type="match status" value="1"/>
</dbReference>
<evidence type="ECO:0000256" key="1">
    <source>
        <dbReference type="SAM" id="MobiDB-lite"/>
    </source>
</evidence>
<evidence type="ECO:0000313" key="4">
    <source>
        <dbReference type="Proteomes" id="UP000016936"/>
    </source>
</evidence>
<dbReference type="SMART" id="SM00271">
    <property type="entry name" value="DnaJ"/>
    <property type="match status" value="1"/>
</dbReference>
<dbReference type="SUPFAM" id="SSF46565">
    <property type="entry name" value="Chaperone J-domain"/>
    <property type="match status" value="1"/>
</dbReference>
<sequence length="268" mass="29570">MANVIDDLLALAVATPLPAIQEEEEEIYTQNDTAPYVRPKTRSQTRAARPSLKIRLPVPATPVVKKSQSKKRKPSFTIFVDKDAEDQVASAISTPKRSRTNIPRTPLSDRTYSTKSTPTPSPRSPSTPLSLSPLDPNWENLENYAPFTTPATPPATPPPVSPPPSRQPSTRTLNSRPPPPSTPPRLAPPTNTLLYTILGLEDWRATPATIKKSYRRMARTLHPDKALSEEEKGSAHLAMQQLNAARDVLLDAKAREEYHETGVVPWVV</sequence>
<feature type="compositionally biased region" description="Pro residues" evidence="1">
    <location>
        <begin position="176"/>
        <end position="187"/>
    </location>
</feature>
<dbReference type="PROSITE" id="PS50076">
    <property type="entry name" value="DNAJ_2"/>
    <property type="match status" value="1"/>
</dbReference>
<dbReference type="OrthoDB" id="10250354at2759"/>
<dbReference type="AlphaFoldDB" id="M2UKM1"/>
<protein>
    <recommendedName>
        <fullName evidence="2">J domain-containing protein</fullName>
    </recommendedName>
</protein>
<reference evidence="3 4" key="1">
    <citation type="journal article" date="2012" name="PLoS Pathog.">
        <title>Diverse lifestyles and strategies of plant pathogenesis encoded in the genomes of eighteen Dothideomycetes fungi.</title>
        <authorList>
            <person name="Ohm R.A."/>
            <person name="Feau N."/>
            <person name="Henrissat B."/>
            <person name="Schoch C.L."/>
            <person name="Horwitz B.A."/>
            <person name="Barry K.W."/>
            <person name="Condon B.J."/>
            <person name="Copeland A.C."/>
            <person name="Dhillon B."/>
            <person name="Glaser F."/>
            <person name="Hesse C.N."/>
            <person name="Kosti I."/>
            <person name="LaButti K."/>
            <person name="Lindquist E.A."/>
            <person name="Lucas S."/>
            <person name="Salamov A.A."/>
            <person name="Bradshaw R.E."/>
            <person name="Ciuffetti L."/>
            <person name="Hamelin R.C."/>
            <person name="Kema G.H.J."/>
            <person name="Lawrence C."/>
            <person name="Scott J.A."/>
            <person name="Spatafora J.W."/>
            <person name="Turgeon B.G."/>
            <person name="de Wit P.J.G.M."/>
            <person name="Zhong S."/>
            <person name="Goodwin S.B."/>
            <person name="Grigoriev I.V."/>
        </authorList>
    </citation>
    <scope>NUCLEOTIDE SEQUENCE [LARGE SCALE GENOMIC DNA]</scope>
    <source>
        <strain evidence="4">C5 / ATCC 48332 / race O</strain>
    </source>
</reference>
<dbReference type="eggNOG" id="ENOG502RQG9">
    <property type="taxonomic scope" value="Eukaryota"/>
</dbReference>
<dbReference type="EMBL" id="KB445580">
    <property type="protein sequence ID" value="EMD88538.1"/>
    <property type="molecule type" value="Genomic_DNA"/>
</dbReference>
<dbReference type="Proteomes" id="UP000016936">
    <property type="component" value="Unassembled WGS sequence"/>
</dbReference>
<dbReference type="InterPro" id="IPR036869">
    <property type="entry name" value="J_dom_sf"/>
</dbReference>
<dbReference type="Pfam" id="PF00226">
    <property type="entry name" value="DnaJ"/>
    <property type="match status" value="1"/>
</dbReference>
<dbReference type="HOGENOM" id="CLU_1011904_0_0_1"/>
<feature type="compositionally biased region" description="Polar residues" evidence="1">
    <location>
        <begin position="90"/>
        <end position="111"/>
    </location>
</feature>
<evidence type="ECO:0000313" key="3">
    <source>
        <dbReference type="EMBL" id="EMD88538.1"/>
    </source>
</evidence>
<gene>
    <name evidence="3" type="ORF">COCHEDRAFT_1216446</name>
</gene>
<accession>M2UKM1</accession>
<dbReference type="InterPro" id="IPR050817">
    <property type="entry name" value="DjlA_DnaK_co-chaperone"/>
</dbReference>
<name>M2UKM1_COCH5</name>
<feature type="compositionally biased region" description="Pro residues" evidence="1">
    <location>
        <begin position="151"/>
        <end position="166"/>
    </location>
</feature>